<reference evidence="2" key="1">
    <citation type="submission" date="2020-12" db="EMBL/GenBank/DDBJ databases">
        <authorList>
            <person name="Iha C."/>
        </authorList>
    </citation>
    <scope>NUCLEOTIDE SEQUENCE</scope>
</reference>
<organism evidence="2 3">
    <name type="scientific">Ostreobium quekettii</name>
    <dbReference type="NCBI Taxonomy" id="121088"/>
    <lineage>
        <taxon>Eukaryota</taxon>
        <taxon>Viridiplantae</taxon>
        <taxon>Chlorophyta</taxon>
        <taxon>core chlorophytes</taxon>
        <taxon>Ulvophyceae</taxon>
        <taxon>TCBD clade</taxon>
        <taxon>Bryopsidales</taxon>
        <taxon>Ostreobineae</taxon>
        <taxon>Ostreobiaceae</taxon>
        <taxon>Ostreobium</taxon>
    </lineage>
</organism>
<keyword evidence="1" id="KW-0812">Transmembrane</keyword>
<sequence>MLKGHSPASQMGRCTVARDGNVWAAACYPIASLYSFVYICSKDKAAPLLHAGNGRLVHIHEHYSVLHACISPSSLALAELSQKDHWMSAMATGLVSIIQEAL</sequence>
<dbReference type="EMBL" id="CAJHUC010001395">
    <property type="protein sequence ID" value="CAD7700959.1"/>
    <property type="molecule type" value="Genomic_DNA"/>
</dbReference>
<comment type="caution">
    <text evidence="2">The sequence shown here is derived from an EMBL/GenBank/DDBJ whole genome shotgun (WGS) entry which is preliminary data.</text>
</comment>
<protein>
    <submittedName>
        <fullName evidence="2">Uncharacterized protein</fullName>
    </submittedName>
</protein>
<keyword evidence="3" id="KW-1185">Reference proteome</keyword>
<evidence type="ECO:0000313" key="2">
    <source>
        <dbReference type="EMBL" id="CAD7700959.1"/>
    </source>
</evidence>
<evidence type="ECO:0000313" key="3">
    <source>
        <dbReference type="Proteomes" id="UP000708148"/>
    </source>
</evidence>
<feature type="transmembrane region" description="Helical" evidence="1">
    <location>
        <begin position="20"/>
        <end position="40"/>
    </location>
</feature>
<dbReference type="Proteomes" id="UP000708148">
    <property type="component" value="Unassembled WGS sequence"/>
</dbReference>
<dbReference type="AlphaFoldDB" id="A0A8S1J032"/>
<evidence type="ECO:0000256" key="1">
    <source>
        <dbReference type="SAM" id="Phobius"/>
    </source>
</evidence>
<keyword evidence="1" id="KW-0472">Membrane</keyword>
<gene>
    <name evidence="2" type="ORF">OSTQU699_LOCUS6318</name>
</gene>
<keyword evidence="1" id="KW-1133">Transmembrane helix</keyword>
<name>A0A8S1J032_9CHLO</name>
<proteinExistence type="predicted"/>
<accession>A0A8S1J032</accession>